<dbReference type="Gene3D" id="3.40.120.10">
    <property type="entry name" value="Alpha-D-Glucose-1,6-Bisphosphate, subunit A, domain 3"/>
    <property type="match status" value="3"/>
</dbReference>
<evidence type="ECO:0000259" key="10">
    <source>
        <dbReference type="Pfam" id="PF02878"/>
    </source>
</evidence>
<evidence type="ECO:0000259" key="9">
    <source>
        <dbReference type="Pfam" id="PF00408"/>
    </source>
</evidence>
<feature type="domain" description="Alpha-D-phosphohexomutase alpha/beta/alpha" evidence="12">
    <location>
        <begin position="327"/>
        <end position="430"/>
    </location>
</feature>
<evidence type="ECO:0000259" key="11">
    <source>
        <dbReference type="Pfam" id="PF02879"/>
    </source>
</evidence>
<organism evidence="13 14">
    <name type="scientific">Corallococcus praedator</name>
    <dbReference type="NCBI Taxonomy" id="2316724"/>
    <lineage>
        <taxon>Bacteria</taxon>
        <taxon>Pseudomonadati</taxon>
        <taxon>Myxococcota</taxon>
        <taxon>Myxococcia</taxon>
        <taxon>Myxococcales</taxon>
        <taxon>Cystobacterineae</taxon>
        <taxon>Myxococcaceae</taxon>
        <taxon>Corallococcus</taxon>
    </lineage>
</organism>
<dbReference type="Pfam" id="PF02880">
    <property type="entry name" value="PGM_PMM_III"/>
    <property type="match status" value="1"/>
</dbReference>
<dbReference type="EMBL" id="RAWI01000217">
    <property type="protein sequence ID" value="RKI02265.1"/>
    <property type="molecule type" value="Genomic_DNA"/>
</dbReference>
<comment type="caution">
    <text evidence="13">The sequence shown here is derived from an EMBL/GenBank/DDBJ whole genome shotgun (WGS) entry which is preliminary data.</text>
</comment>
<gene>
    <name evidence="13" type="ORF">D7Y13_25145</name>
</gene>
<comment type="cofactor">
    <cofactor evidence="1">
        <name>Mg(2+)</name>
        <dbReference type="ChEBI" id="CHEBI:18420"/>
    </cofactor>
</comment>
<evidence type="ECO:0000256" key="6">
    <source>
        <dbReference type="ARBA" id="ARBA00023235"/>
    </source>
</evidence>
<keyword evidence="14" id="KW-1185">Reference proteome</keyword>
<feature type="domain" description="Alpha-D-phosphohexomutase C-terminal" evidence="9">
    <location>
        <begin position="496"/>
        <end position="539"/>
    </location>
</feature>
<feature type="domain" description="Alpha-D-phosphohexomutase alpha/beta/alpha" evidence="11">
    <location>
        <begin position="225"/>
        <end position="317"/>
    </location>
</feature>
<protein>
    <submittedName>
        <fullName evidence="13">Phospho-sugar mutase</fullName>
    </submittedName>
</protein>
<evidence type="ECO:0000256" key="2">
    <source>
        <dbReference type="ARBA" id="ARBA00010231"/>
    </source>
</evidence>
<dbReference type="PROSITE" id="PS00710">
    <property type="entry name" value="PGM_PMM"/>
    <property type="match status" value="1"/>
</dbReference>
<evidence type="ECO:0000256" key="7">
    <source>
        <dbReference type="RuleBase" id="RU004326"/>
    </source>
</evidence>
<evidence type="ECO:0000313" key="13">
    <source>
        <dbReference type="EMBL" id="RKI02265.1"/>
    </source>
</evidence>
<dbReference type="Pfam" id="PF02879">
    <property type="entry name" value="PGM_PMM_II"/>
    <property type="match status" value="1"/>
</dbReference>
<dbReference type="PRINTS" id="PR00509">
    <property type="entry name" value="PGMPMM"/>
</dbReference>
<evidence type="ECO:0000256" key="8">
    <source>
        <dbReference type="SAM" id="MobiDB-lite"/>
    </source>
</evidence>
<dbReference type="InterPro" id="IPR005846">
    <property type="entry name" value="A-D-PHexomutase_a/b/a-III"/>
</dbReference>
<dbReference type="Pfam" id="PF00408">
    <property type="entry name" value="PGM_PMM_IV"/>
    <property type="match status" value="1"/>
</dbReference>
<dbReference type="InterPro" id="IPR036900">
    <property type="entry name" value="A-D-PHexomutase_C_sf"/>
</dbReference>
<dbReference type="InterPro" id="IPR005843">
    <property type="entry name" value="A-D-PHexomutase_C"/>
</dbReference>
<evidence type="ECO:0000313" key="14">
    <source>
        <dbReference type="Proteomes" id="UP000278907"/>
    </source>
</evidence>
<evidence type="ECO:0000256" key="1">
    <source>
        <dbReference type="ARBA" id="ARBA00001946"/>
    </source>
</evidence>
<keyword evidence="3" id="KW-0597">Phosphoprotein</keyword>
<feature type="region of interest" description="Disordered" evidence="8">
    <location>
        <begin position="1"/>
        <end position="21"/>
    </location>
</feature>
<dbReference type="Gene3D" id="3.30.310.50">
    <property type="entry name" value="Alpha-D-phosphohexomutase, C-terminal domain"/>
    <property type="match status" value="1"/>
</dbReference>
<dbReference type="Pfam" id="PF02878">
    <property type="entry name" value="PGM_PMM_I"/>
    <property type="match status" value="1"/>
</dbReference>
<evidence type="ECO:0000256" key="4">
    <source>
        <dbReference type="ARBA" id="ARBA00022723"/>
    </source>
</evidence>
<evidence type="ECO:0000259" key="12">
    <source>
        <dbReference type="Pfam" id="PF02880"/>
    </source>
</evidence>
<dbReference type="InterPro" id="IPR005844">
    <property type="entry name" value="A-D-PHexomutase_a/b/a-I"/>
</dbReference>
<dbReference type="SUPFAM" id="SSF53738">
    <property type="entry name" value="Phosphoglucomutase, first 3 domains"/>
    <property type="match status" value="3"/>
</dbReference>
<dbReference type="InterPro" id="IPR005841">
    <property type="entry name" value="Alpha-D-phosphohexomutase_SF"/>
</dbReference>
<dbReference type="InterPro" id="IPR016055">
    <property type="entry name" value="A-D-PHexomutase_a/b/a-I/II/III"/>
</dbReference>
<evidence type="ECO:0000256" key="3">
    <source>
        <dbReference type="ARBA" id="ARBA00022553"/>
    </source>
</evidence>
<feature type="compositionally biased region" description="Basic and acidic residues" evidence="8">
    <location>
        <begin position="1"/>
        <end position="18"/>
    </location>
</feature>
<feature type="domain" description="Alpha-D-phosphohexomutase alpha/beta/alpha" evidence="10">
    <location>
        <begin position="47"/>
        <end position="185"/>
    </location>
</feature>
<comment type="similarity">
    <text evidence="2 7">Belongs to the phosphohexose mutase family.</text>
</comment>
<dbReference type="PANTHER" id="PTHR45745:SF1">
    <property type="entry name" value="PHOSPHOGLUCOMUTASE 2B-RELATED"/>
    <property type="match status" value="1"/>
</dbReference>
<dbReference type="Proteomes" id="UP000278907">
    <property type="component" value="Unassembled WGS sequence"/>
</dbReference>
<dbReference type="CDD" id="cd05799">
    <property type="entry name" value="PGM2"/>
    <property type="match status" value="1"/>
</dbReference>
<keyword evidence="5 7" id="KW-0460">Magnesium</keyword>
<proteinExistence type="inferred from homology"/>
<dbReference type="RefSeq" id="WP_120585147.1">
    <property type="nucleotide sequence ID" value="NZ_RAWI01000217.1"/>
</dbReference>
<dbReference type="PANTHER" id="PTHR45745">
    <property type="entry name" value="PHOSPHOMANNOMUTASE 45A"/>
    <property type="match status" value="1"/>
</dbReference>
<dbReference type="InterPro" id="IPR005845">
    <property type="entry name" value="A-D-PHexomutase_a/b/a-II"/>
</dbReference>
<name>A0ABX9QDI5_9BACT</name>
<reference evidence="13 14" key="1">
    <citation type="submission" date="2018-09" db="EMBL/GenBank/DDBJ databases">
        <authorList>
            <person name="Livingstone P.G."/>
            <person name="Whitworth D.E."/>
        </authorList>
    </citation>
    <scope>NUCLEOTIDE SEQUENCE [LARGE SCALE GENOMIC DNA]</scope>
    <source>
        <strain evidence="13 14">CA031B</strain>
    </source>
</reference>
<dbReference type="InterPro" id="IPR016066">
    <property type="entry name" value="A-D-PHexomutase_CS"/>
</dbReference>
<dbReference type="SUPFAM" id="SSF55957">
    <property type="entry name" value="Phosphoglucomutase, C-terminal domain"/>
    <property type="match status" value="1"/>
</dbReference>
<keyword evidence="6" id="KW-0413">Isomerase</keyword>
<evidence type="ECO:0000256" key="5">
    <source>
        <dbReference type="ARBA" id="ARBA00022842"/>
    </source>
</evidence>
<keyword evidence="4 7" id="KW-0479">Metal-binding</keyword>
<accession>A0ABX9QDI5</accession>
<sequence>MDTTGLRERAEAWRKADPDPETQAELAQVLATSDWADLADRFAQDLEFGTAGLRGVLGAGPNRMNRAVVRRTTAGLARYLKATVPDVTSRGVVVGRDARRLSRELAEDTAAVFIAEGIPAHVFPEPVPTPVTAFAVLHLNAAAAVMVTASHNPPEYNGYKVYWGNGAQIVPPQDVGIADAISKVEPANQVPLLTPAEGRAKGLWRDLSEDVGNAYLRAILDLRLYKKGSDTLSLVYTAMHGVGGPWAVLALKEAGFPRVTPVAEQQQPDGRFPTVRFPNPEEPGAMDLSLATAERVKADVVLANDPDADRLAVMARDASGKLRLLTGNEVGVLLGHYVLTQGPKQDGHPHVVTTIVSSTQLGEIARGLGAAYDEVLTGFKWIANRALERSRTEGTRFVFGYEEALGYTVGTATRDKDGVGAALVVADMAAWCESRGTHLLGYLEEIQRTFGLHVGAQRNVTLPGAAGAQTIRAIMQAFRASPPERIGGTRVSAVRDYQKGEGGLPPSNVVAFALEGGGRVTLRPSGTEPKIKYYFEHKETPAPGEPLPQARERAEAKLSALIDAFLVLARERGQPA</sequence>